<evidence type="ECO:0000256" key="10">
    <source>
        <dbReference type="HAMAP-Rule" id="MF_03115"/>
    </source>
</evidence>
<reference evidence="13 14" key="1">
    <citation type="journal article" date="2021" name="Comput. Struct. Biotechnol. J.">
        <title>De novo genome assembly of the potent medicinal plant Rehmannia glutinosa using nanopore technology.</title>
        <authorList>
            <person name="Ma L."/>
            <person name="Dong C."/>
            <person name="Song C."/>
            <person name="Wang X."/>
            <person name="Zheng X."/>
            <person name="Niu Y."/>
            <person name="Chen S."/>
            <person name="Feng W."/>
        </authorList>
    </citation>
    <scope>NUCLEOTIDE SEQUENCE [LARGE SCALE GENOMIC DNA]</scope>
    <source>
        <strain evidence="13">DH-2019</strain>
    </source>
</reference>
<keyword evidence="4 10" id="KW-0963">Cytoplasm</keyword>
<feature type="binding site" evidence="10">
    <location>
        <position position="223"/>
    </location>
    <ligand>
        <name>[4Fe-4S] cluster</name>
        <dbReference type="ChEBI" id="CHEBI:49883"/>
    </ligand>
</feature>
<dbReference type="HAMAP" id="MF_03115">
    <property type="entry name" value="Anamorsin"/>
    <property type="match status" value="1"/>
</dbReference>
<dbReference type="InterPro" id="IPR046408">
    <property type="entry name" value="CIAPIN1"/>
</dbReference>
<feature type="region of interest" description="Fe-S binding site B" evidence="10">
    <location>
        <begin position="223"/>
        <end position="237"/>
    </location>
</feature>
<dbReference type="Pfam" id="PF20922">
    <property type="entry name" value="Anamorsin_N"/>
    <property type="match status" value="1"/>
</dbReference>
<name>A0ABR0WGC1_REHGL</name>
<comment type="function">
    <text evidence="10">Component of the cytosolic iron-sulfur (Fe-S) protein assembly (CIA) machinery. Required for the maturation of extramitochondrial Fe-S proteins. Part of an electron transfer chain functioning in an early step of cytosolic Fe-S biogenesis, facilitating the de novo assembly of a [4Fe-4S] cluster on the cytosolic Fe-S scaffold complex. Electrons are transferred from NADPH via a FAD- and FMN-containing diflavin oxidoreductase. Together with the diflavin oxidoreductase, also required for the assembly of the diferric tyrosyl radical cofactor of ribonucleotide reductase (RNR), probably by providing electrons for reduction during radical cofactor maturation in the catalytic small subunit.</text>
</comment>
<comment type="domain">
    <text evidence="10">The C-terminal domain binds 2 Fe-S clusters but is otherwise mostly in an intrinsically disordered conformation.</text>
</comment>
<evidence type="ECO:0000256" key="4">
    <source>
        <dbReference type="ARBA" id="ARBA00022490"/>
    </source>
</evidence>
<feature type="binding site" evidence="10">
    <location>
        <position position="192"/>
    </location>
    <ligand>
        <name>[2Fe-2S] cluster</name>
        <dbReference type="ChEBI" id="CHEBI:190135"/>
    </ligand>
</feature>
<comment type="domain">
    <text evidence="10">The twin Cx2C motifs are involved in the recognition by the mitochondrial MIA40-ERV1 disulfide relay system. The formation of 2 disulfide bonds in the Cx2C motifs through dithiol/disulfide exchange reactions effectively traps the protein in the mitochondrial intermembrane space.</text>
</comment>
<evidence type="ECO:0000313" key="14">
    <source>
        <dbReference type="Proteomes" id="UP001318860"/>
    </source>
</evidence>
<feature type="domain" description="Anamorsin N-terminal" evidence="12">
    <location>
        <begin position="43"/>
        <end position="123"/>
    </location>
</feature>
<comment type="subunit">
    <text evidence="10">Monomer.</text>
</comment>
<comment type="caution">
    <text evidence="13">The sequence shown here is derived from an EMBL/GenBank/DDBJ whole genome shotgun (WGS) entry which is preliminary data.</text>
</comment>
<keyword evidence="7 10" id="KW-0408">Iron</keyword>
<evidence type="ECO:0000256" key="5">
    <source>
        <dbReference type="ARBA" id="ARBA00022714"/>
    </source>
</evidence>
<evidence type="ECO:0000256" key="6">
    <source>
        <dbReference type="ARBA" id="ARBA00022723"/>
    </source>
</evidence>
<feature type="binding site" evidence="10">
    <location>
        <position position="195"/>
    </location>
    <ligand>
        <name>[2Fe-2S] cluster</name>
        <dbReference type="ChEBI" id="CHEBI:190135"/>
    </ligand>
</feature>
<keyword evidence="5 10" id="KW-0001">2Fe-2S</keyword>
<feature type="binding site" evidence="10">
    <location>
        <position position="183"/>
    </location>
    <ligand>
        <name>[2Fe-2S] cluster</name>
        <dbReference type="ChEBI" id="CHEBI:190135"/>
    </ligand>
</feature>
<evidence type="ECO:0000259" key="11">
    <source>
        <dbReference type="Pfam" id="PF05093"/>
    </source>
</evidence>
<gene>
    <name evidence="13" type="ORF">DH2020_020477</name>
</gene>
<feature type="domain" description="Anamorsin C-terminal" evidence="11">
    <location>
        <begin position="216"/>
        <end position="253"/>
    </location>
</feature>
<comment type="domain">
    <text evidence="10">The N-terminal domain has structural similarity with S-adenosyl-L-methionine-dependent methyltransferases, but does not bind S-adenosyl-L-methionine. It is required for correct assembly of the 2 Fe-S clusters.</text>
</comment>
<comment type="cofactor">
    <cofactor evidence="1 10">
        <name>[4Fe-4S] cluster</name>
        <dbReference type="ChEBI" id="CHEBI:49883"/>
    </cofactor>
</comment>
<dbReference type="InterPro" id="IPR049011">
    <property type="entry name" value="Anamorsin_N_metazoan"/>
</dbReference>
<feature type="binding site" evidence="10">
    <location>
        <position position="226"/>
    </location>
    <ligand>
        <name>[4Fe-4S] cluster</name>
        <dbReference type="ChEBI" id="CHEBI:49883"/>
    </ligand>
</feature>
<dbReference type="EMBL" id="JABTTQ020000011">
    <property type="protein sequence ID" value="KAK6146608.1"/>
    <property type="molecule type" value="Genomic_DNA"/>
</dbReference>
<keyword evidence="3 10" id="KW-0004">4Fe-4S</keyword>
<protein>
    <recommendedName>
        <fullName evidence="10">Anamorsin homolog</fullName>
    </recommendedName>
    <alternativeName>
        <fullName evidence="10">Fe-S cluster assembly protein DRE2 homolog</fullName>
    </alternativeName>
</protein>
<keyword evidence="14" id="KW-1185">Reference proteome</keyword>
<dbReference type="Proteomes" id="UP001318860">
    <property type="component" value="Unassembled WGS sequence"/>
</dbReference>
<comment type="caution">
    <text evidence="10">Lacks conserved residue(s) required for the propagation of feature annotation.</text>
</comment>
<feature type="short sequence motif" description="Cx2C motif 1" evidence="10">
    <location>
        <begin position="223"/>
        <end position="226"/>
    </location>
</feature>
<comment type="subcellular location">
    <subcellularLocation>
        <location evidence="10">Cytoplasm</location>
    </subcellularLocation>
    <subcellularLocation>
        <location evidence="10">Mitochondrion intermembrane space</location>
    </subcellularLocation>
</comment>
<keyword evidence="6 10" id="KW-0479">Metal-binding</keyword>
<keyword evidence="8 10" id="KW-0411">Iron-sulfur</keyword>
<comment type="cofactor">
    <cofactor evidence="10">
        <name>[2Fe-2S] cluster</name>
        <dbReference type="ChEBI" id="CHEBI:190135"/>
    </cofactor>
</comment>
<evidence type="ECO:0000256" key="1">
    <source>
        <dbReference type="ARBA" id="ARBA00001966"/>
    </source>
</evidence>
<dbReference type="Gene3D" id="3.40.50.150">
    <property type="entry name" value="Vaccinia Virus protein VP39"/>
    <property type="match status" value="1"/>
</dbReference>
<dbReference type="PANTHER" id="PTHR13273">
    <property type="entry name" value="ANAMORSIN"/>
    <property type="match status" value="1"/>
</dbReference>
<feature type="short sequence motif" description="Cx2C motif 2" evidence="10">
    <location>
        <begin position="234"/>
        <end position="237"/>
    </location>
</feature>
<dbReference type="PANTHER" id="PTHR13273:SF14">
    <property type="entry name" value="ANAMORSIN"/>
    <property type="match status" value="1"/>
</dbReference>
<dbReference type="Pfam" id="PF05093">
    <property type="entry name" value="CIAPIN1"/>
    <property type="match status" value="1"/>
</dbReference>
<evidence type="ECO:0000256" key="3">
    <source>
        <dbReference type="ARBA" id="ARBA00022485"/>
    </source>
</evidence>
<dbReference type="InterPro" id="IPR007785">
    <property type="entry name" value="Anamorsin"/>
</dbReference>
<accession>A0ABR0WGC1</accession>
<dbReference type="InterPro" id="IPR029063">
    <property type="entry name" value="SAM-dependent_MTases_sf"/>
</dbReference>
<feature type="binding site" evidence="10">
    <location>
        <position position="197"/>
    </location>
    <ligand>
        <name>[2Fe-2S] cluster</name>
        <dbReference type="ChEBI" id="CHEBI:190135"/>
    </ligand>
</feature>
<evidence type="ECO:0000259" key="12">
    <source>
        <dbReference type="Pfam" id="PF20922"/>
    </source>
</evidence>
<organism evidence="13 14">
    <name type="scientific">Rehmannia glutinosa</name>
    <name type="common">Chinese foxglove</name>
    <dbReference type="NCBI Taxonomy" id="99300"/>
    <lineage>
        <taxon>Eukaryota</taxon>
        <taxon>Viridiplantae</taxon>
        <taxon>Streptophyta</taxon>
        <taxon>Embryophyta</taxon>
        <taxon>Tracheophyta</taxon>
        <taxon>Spermatophyta</taxon>
        <taxon>Magnoliopsida</taxon>
        <taxon>eudicotyledons</taxon>
        <taxon>Gunneridae</taxon>
        <taxon>Pentapetalae</taxon>
        <taxon>asterids</taxon>
        <taxon>lamiids</taxon>
        <taxon>Lamiales</taxon>
        <taxon>Orobanchaceae</taxon>
        <taxon>Rehmannieae</taxon>
        <taxon>Rehmannia</taxon>
    </lineage>
</organism>
<comment type="similarity">
    <text evidence="2 10">Belongs to the anamorsin family.</text>
</comment>
<feature type="binding site" evidence="10">
    <location>
        <position position="234"/>
    </location>
    <ligand>
        <name>[4Fe-4S] cluster</name>
        <dbReference type="ChEBI" id="CHEBI:49883"/>
    </ligand>
</feature>
<evidence type="ECO:0000256" key="7">
    <source>
        <dbReference type="ARBA" id="ARBA00023004"/>
    </source>
</evidence>
<proteinExistence type="inferred from homology"/>
<evidence type="ECO:0000313" key="13">
    <source>
        <dbReference type="EMBL" id="KAK6146608.1"/>
    </source>
</evidence>
<sequence length="262" mass="28218">MGQDKILVVTDQVAVSLGAVLDVIKVVKKEGVEQIDPLIITQASSESLVSVESSSFDDVVPICKSMDFPSDQLLTNFSRVLKPGGTILLHLTSQSSQGQMTNSSLEHKLLLAGFLDIKSSESQSFGIMGKKPSWKIGSSFSIKKTSQVLPKVQIDDDVDLIDEDSLLTEEDLKKPQLPPVGDCEVGATRKACKNCTCGRAEAEEKFERLGLTMDQLDNPQSACGSCGLGDAFRCSKCPYKGLPPFKLGEKVTLSGNFLTADI</sequence>
<evidence type="ECO:0000256" key="2">
    <source>
        <dbReference type="ARBA" id="ARBA00008169"/>
    </source>
</evidence>
<keyword evidence="9 10" id="KW-0496">Mitochondrion</keyword>
<evidence type="ECO:0000256" key="8">
    <source>
        <dbReference type="ARBA" id="ARBA00023014"/>
    </source>
</evidence>
<feature type="binding site" evidence="10">
    <location>
        <position position="237"/>
    </location>
    <ligand>
        <name>[4Fe-4S] cluster</name>
        <dbReference type="ChEBI" id="CHEBI:49883"/>
    </ligand>
</feature>
<evidence type="ECO:0000256" key="9">
    <source>
        <dbReference type="ARBA" id="ARBA00023128"/>
    </source>
</evidence>